<reference evidence="2" key="1">
    <citation type="journal article" date="2015" name="Genome Announc.">
        <title>Draft Genome Sequence of the Polyhydroxyalkanoate-Producing Bacterium Burkholderia sacchari LMG 19450 Isolated from Brazilian Sugarcane Plantation Soil.</title>
        <authorList>
            <person name="Alexandrino P.M."/>
            <person name="Mendonca T.T."/>
            <person name="Guaman Bautista L.P."/>
            <person name="Cherix J."/>
            <person name="Lozano-Sakalauskas G.C."/>
            <person name="Fujita A."/>
            <person name="Ramos Filho E."/>
            <person name="Long P."/>
            <person name="Padilla G."/>
            <person name="Taciro M.K."/>
            <person name="Gomez J.G."/>
            <person name="Silva L.F."/>
        </authorList>
    </citation>
    <scope>NUCLEOTIDE SEQUENCE</scope>
    <source>
        <strain evidence="2">LMG 19450</strain>
    </source>
</reference>
<keyword evidence="3" id="KW-1185">Reference proteome</keyword>
<name>A0A8T6ZHI4_9BURK</name>
<dbReference type="AlphaFoldDB" id="A0A8T6ZHI4"/>
<evidence type="ECO:0000313" key="2">
    <source>
        <dbReference type="EMBL" id="NLP63069.1"/>
    </source>
</evidence>
<dbReference type="EMBL" id="JTDB02000004">
    <property type="protein sequence ID" value="NLP63069.1"/>
    <property type="molecule type" value="Genomic_DNA"/>
</dbReference>
<feature type="region of interest" description="Disordered" evidence="1">
    <location>
        <begin position="36"/>
        <end position="60"/>
    </location>
</feature>
<sequence length="60" mass="6688">MWEITHIFLTRGSARTGAPVLSHMQIVAQRRLTGRFDNDSEDANGAGISVEHQHVHSDFS</sequence>
<comment type="caution">
    <text evidence="2">The sequence shown here is derived from an EMBL/GenBank/DDBJ whole genome shotgun (WGS) entry which is preliminary data.</text>
</comment>
<proteinExistence type="predicted"/>
<dbReference type="Proteomes" id="UP000030460">
    <property type="component" value="Unassembled WGS sequence"/>
</dbReference>
<protein>
    <submittedName>
        <fullName evidence="2">Uncharacterized protein</fullName>
    </submittedName>
</protein>
<evidence type="ECO:0000313" key="3">
    <source>
        <dbReference type="Proteomes" id="UP000030460"/>
    </source>
</evidence>
<reference evidence="2" key="2">
    <citation type="submission" date="2020-04" db="EMBL/GenBank/DDBJ databases">
        <authorList>
            <person name="Alexandrino P."/>
            <person name="Mendonca T."/>
            <person name="Guaman L."/>
            <person name="Cherix J."/>
            <person name="Lozano-Sakalauskas G."/>
            <person name="Fujita A."/>
            <person name="Filho E.R."/>
            <person name="Long P."/>
            <person name="Padilla G."/>
            <person name="Taciro M.K."/>
            <person name="Gomez J.G."/>
            <person name="Silva L.F."/>
            <person name="Torres M."/>
        </authorList>
    </citation>
    <scope>NUCLEOTIDE SEQUENCE</scope>
    <source>
        <strain evidence="2">LMG 19450</strain>
    </source>
</reference>
<gene>
    <name evidence="2" type="ORF">NH14_018215</name>
</gene>
<evidence type="ECO:0000256" key="1">
    <source>
        <dbReference type="SAM" id="MobiDB-lite"/>
    </source>
</evidence>
<feature type="compositionally biased region" description="Basic and acidic residues" evidence="1">
    <location>
        <begin position="51"/>
        <end position="60"/>
    </location>
</feature>
<organism evidence="2 3">
    <name type="scientific">Paraburkholderia sacchari</name>
    <dbReference type="NCBI Taxonomy" id="159450"/>
    <lineage>
        <taxon>Bacteria</taxon>
        <taxon>Pseudomonadati</taxon>
        <taxon>Pseudomonadota</taxon>
        <taxon>Betaproteobacteria</taxon>
        <taxon>Burkholderiales</taxon>
        <taxon>Burkholderiaceae</taxon>
        <taxon>Paraburkholderia</taxon>
    </lineage>
</organism>
<accession>A0A8T6ZHI4</accession>